<comment type="pathway">
    <text evidence="7 8">Carbohydrate biosynthesis; gluconeogenesis.</text>
</comment>
<comment type="subcellular location">
    <subcellularLocation>
        <location evidence="7 8">Cytoplasm</location>
    </subcellularLocation>
</comment>
<dbReference type="PROSITE" id="PS00171">
    <property type="entry name" value="TIM_1"/>
    <property type="match status" value="1"/>
</dbReference>
<dbReference type="Proteomes" id="UP000198964">
    <property type="component" value="Unassembled WGS sequence"/>
</dbReference>
<evidence type="ECO:0000256" key="3">
    <source>
        <dbReference type="ARBA" id="ARBA00022432"/>
    </source>
</evidence>
<comment type="pathway">
    <text evidence="1 7 8">Carbohydrate degradation; glycolysis; D-glyceraldehyde 3-phosphate from glycerone phosphate: step 1/1.</text>
</comment>
<evidence type="ECO:0000256" key="7">
    <source>
        <dbReference type="HAMAP-Rule" id="MF_00147"/>
    </source>
</evidence>
<dbReference type="InterPro" id="IPR035990">
    <property type="entry name" value="TIM_sf"/>
</dbReference>
<evidence type="ECO:0000256" key="1">
    <source>
        <dbReference type="ARBA" id="ARBA00004680"/>
    </source>
</evidence>
<keyword evidence="11" id="KW-1185">Reference proteome</keyword>
<dbReference type="Pfam" id="PF00121">
    <property type="entry name" value="TIM"/>
    <property type="match status" value="1"/>
</dbReference>
<comment type="similarity">
    <text evidence="2 7 8">Belongs to the triosephosphate isomerase family.</text>
</comment>
<accession>A0A1I2LG70</accession>
<gene>
    <name evidence="7" type="primary">tpiA</name>
    <name evidence="10" type="ORF">DET52_111110</name>
    <name evidence="9" type="ORF">SAMN05216283_1165</name>
</gene>
<dbReference type="InterPro" id="IPR020861">
    <property type="entry name" value="Triosephosphate_isomerase_AS"/>
</dbReference>
<dbReference type="UniPathway" id="UPA00109">
    <property type="reaction ID" value="UER00189"/>
</dbReference>
<evidence type="ECO:0000313" key="9">
    <source>
        <dbReference type="EMBL" id="SFF78284.1"/>
    </source>
</evidence>
<evidence type="ECO:0000313" key="10">
    <source>
        <dbReference type="EMBL" id="TDN96740.1"/>
    </source>
</evidence>
<dbReference type="STRING" id="655355.SAMN05216283_1165"/>
<dbReference type="EMBL" id="FONW01000016">
    <property type="protein sequence ID" value="SFF78284.1"/>
    <property type="molecule type" value="Genomic_DNA"/>
</dbReference>
<dbReference type="SUPFAM" id="SSF51351">
    <property type="entry name" value="Triosephosphate isomerase (TIM)"/>
    <property type="match status" value="1"/>
</dbReference>
<sequence length="252" mass="26752">MRKKVVAGNWKCNTNLQEGVELAKAVNEAVAKDGAKDVVVVLGTPFTHITSVVDAVDTNRIGVASQNCAAEAKGAYTGEVSAAMVKSTGAEYVILGHSERREYYGETSEILNKKVALTLENGLTPIYCCGEALDIREAGTQNDFVKTQLEETVFNLSAEDFSKIIIAYEPIWAIGTGVTASSEQAQEMLAFIRGLIADKFGAAVAEETSILYGGSCNPKNANELFANPDIDGGLIGGASLKAEDFLAIINAY</sequence>
<reference evidence="10 12" key="2">
    <citation type="submission" date="2019-03" db="EMBL/GenBank/DDBJ databases">
        <title>Freshwater and sediment microbial communities from various areas in North America, analyzing microbe dynamics in response to fracking.</title>
        <authorList>
            <person name="Lamendella R."/>
        </authorList>
    </citation>
    <scope>NUCLEOTIDE SEQUENCE [LARGE SCALE GENOMIC DNA]</scope>
    <source>
        <strain evidence="10 12">114D</strain>
    </source>
</reference>
<dbReference type="GO" id="GO:0006094">
    <property type="term" value="P:gluconeogenesis"/>
    <property type="evidence" value="ECO:0007669"/>
    <property type="project" value="UniProtKB-UniRule"/>
</dbReference>
<dbReference type="CDD" id="cd00311">
    <property type="entry name" value="TIM"/>
    <property type="match status" value="1"/>
</dbReference>
<dbReference type="EC" id="5.3.1.1" evidence="7 8"/>
<keyword evidence="4 7" id="KW-0963">Cytoplasm</keyword>
<dbReference type="InterPro" id="IPR000652">
    <property type="entry name" value="Triosephosphate_isomerase"/>
</dbReference>
<dbReference type="GO" id="GO:0019563">
    <property type="term" value="P:glycerol catabolic process"/>
    <property type="evidence" value="ECO:0007669"/>
    <property type="project" value="TreeGrafter"/>
</dbReference>
<dbReference type="PANTHER" id="PTHR21139:SF42">
    <property type="entry name" value="TRIOSEPHOSPHATE ISOMERASE"/>
    <property type="match status" value="1"/>
</dbReference>
<dbReference type="GO" id="GO:0005829">
    <property type="term" value="C:cytosol"/>
    <property type="evidence" value="ECO:0007669"/>
    <property type="project" value="TreeGrafter"/>
</dbReference>
<organism evidence="9 11">
    <name type="scientific">Sunxiuqinia elliptica</name>
    <dbReference type="NCBI Taxonomy" id="655355"/>
    <lineage>
        <taxon>Bacteria</taxon>
        <taxon>Pseudomonadati</taxon>
        <taxon>Bacteroidota</taxon>
        <taxon>Bacteroidia</taxon>
        <taxon>Marinilabiliales</taxon>
        <taxon>Prolixibacteraceae</taxon>
        <taxon>Sunxiuqinia</taxon>
    </lineage>
</organism>
<dbReference type="NCBIfam" id="TIGR00419">
    <property type="entry name" value="tim"/>
    <property type="match status" value="1"/>
</dbReference>
<dbReference type="GO" id="GO:0004807">
    <property type="term" value="F:triose-phosphate isomerase activity"/>
    <property type="evidence" value="ECO:0007669"/>
    <property type="project" value="UniProtKB-UniRule"/>
</dbReference>
<keyword evidence="3 7" id="KW-0312">Gluconeogenesis</keyword>
<dbReference type="Gene3D" id="3.20.20.70">
    <property type="entry name" value="Aldolase class I"/>
    <property type="match status" value="1"/>
</dbReference>
<feature type="active site" description="Electrophile" evidence="7">
    <location>
        <position position="97"/>
    </location>
</feature>
<comment type="subunit">
    <text evidence="7 8">Homodimer.</text>
</comment>
<dbReference type="UniPathway" id="UPA00138"/>
<dbReference type="GO" id="GO:0006096">
    <property type="term" value="P:glycolytic process"/>
    <property type="evidence" value="ECO:0007669"/>
    <property type="project" value="UniProtKB-UniRule"/>
</dbReference>
<comment type="catalytic activity">
    <reaction evidence="7 8">
        <text>D-glyceraldehyde 3-phosphate = dihydroxyacetone phosphate</text>
        <dbReference type="Rhea" id="RHEA:18585"/>
        <dbReference type="ChEBI" id="CHEBI:57642"/>
        <dbReference type="ChEBI" id="CHEBI:59776"/>
        <dbReference type="EC" id="5.3.1.1"/>
    </reaction>
</comment>
<evidence type="ECO:0000256" key="5">
    <source>
        <dbReference type="ARBA" id="ARBA00023152"/>
    </source>
</evidence>
<dbReference type="GO" id="GO:0046166">
    <property type="term" value="P:glyceraldehyde-3-phosphate biosynthetic process"/>
    <property type="evidence" value="ECO:0007669"/>
    <property type="project" value="TreeGrafter"/>
</dbReference>
<dbReference type="HAMAP" id="MF_00147_B">
    <property type="entry name" value="TIM_B"/>
    <property type="match status" value="1"/>
</dbReference>
<evidence type="ECO:0000313" key="11">
    <source>
        <dbReference type="Proteomes" id="UP000198964"/>
    </source>
</evidence>
<dbReference type="RefSeq" id="WP_093921516.1">
    <property type="nucleotide sequence ID" value="NZ_FONW01000016.1"/>
</dbReference>
<dbReference type="FunFam" id="3.20.20.70:FF:000016">
    <property type="entry name" value="Triosephosphate isomerase"/>
    <property type="match status" value="1"/>
</dbReference>
<dbReference type="PANTHER" id="PTHR21139">
    <property type="entry name" value="TRIOSEPHOSPHATE ISOMERASE"/>
    <property type="match status" value="1"/>
</dbReference>
<dbReference type="EMBL" id="SNWI01000011">
    <property type="protein sequence ID" value="TDN96740.1"/>
    <property type="molecule type" value="Genomic_DNA"/>
</dbReference>
<evidence type="ECO:0000256" key="8">
    <source>
        <dbReference type="RuleBase" id="RU363013"/>
    </source>
</evidence>
<keyword evidence="6 7" id="KW-0413">Isomerase</keyword>
<reference evidence="9 11" key="1">
    <citation type="submission" date="2016-10" db="EMBL/GenBank/DDBJ databases">
        <authorList>
            <person name="de Groot N.N."/>
        </authorList>
    </citation>
    <scope>NUCLEOTIDE SEQUENCE [LARGE SCALE GENOMIC DNA]</scope>
    <source>
        <strain evidence="9 11">CGMCC 1.9156</strain>
    </source>
</reference>
<dbReference type="InterPro" id="IPR022896">
    <property type="entry name" value="TrioseP_Isoase_bac/euk"/>
</dbReference>
<keyword evidence="5 7" id="KW-0324">Glycolysis</keyword>
<evidence type="ECO:0000256" key="4">
    <source>
        <dbReference type="ARBA" id="ARBA00022490"/>
    </source>
</evidence>
<feature type="binding site" evidence="7">
    <location>
        <position position="175"/>
    </location>
    <ligand>
        <name>substrate</name>
    </ligand>
</feature>
<dbReference type="PROSITE" id="PS51440">
    <property type="entry name" value="TIM_2"/>
    <property type="match status" value="1"/>
</dbReference>
<proteinExistence type="inferred from homology"/>
<feature type="binding site" evidence="7">
    <location>
        <begin position="236"/>
        <end position="237"/>
    </location>
    <ligand>
        <name>substrate</name>
    </ligand>
</feature>
<feature type="binding site" evidence="7">
    <location>
        <begin position="9"/>
        <end position="11"/>
    </location>
    <ligand>
        <name>substrate</name>
    </ligand>
</feature>
<feature type="binding site" evidence="7">
    <location>
        <position position="215"/>
    </location>
    <ligand>
        <name>substrate</name>
    </ligand>
</feature>
<protein>
    <recommendedName>
        <fullName evidence="7 8">Triosephosphate isomerase</fullName>
        <shortName evidence="7">TIM</shortName>
        <shortName evidence="7">TPI</shortName>
        <ecNumber evidence="7 8">5.3.1.1</ecNumber>
    </recommendedName>
    <alternativeName>
        <fullName evidence="7">Triose-phosphate isomerase</fullName>
    </alternativeName>
</protein>
<evidence type="ECO:0000256" key="6">
    <source>
        <dbReference type="ARBA" id="ARBA00023235"/>
    </source>
</evidence>
<comment type="function">
    <text evidence="7">Involved in the gluconeogenesis. Catalyzes stereospecifically the conversion of dihydroxyacetone phosphate (DHAP) to D-glyceraldehyde-3-phosphate (G3P).</text>
</comment>
<dbReference type="InterPro" id="IPR013785">
    <property type="entry name" value="Aldolase_TIM"/>
</dbReference>
<dbReference type="OrthoDB" id="9809429at2"/>
<evidence type="ECO:0000313" key="12">
    <source>
        <dbReference type="Proteomes" id="UP000294848"/>
    </source>
</evidence>
<name>A0A1I2LG70_9BACT</name>
<dbReference type="Proteomes" id="UP000294848">
    <property type="component" value="Unassembled WGS sequence"/>
</dbReference>
<evidence type="ECO:0000256" key="2">
    <source>
        <dbReference type="ARBA" id="ARBA00007422"/>
    </source>
</evidence>
<feature type="active site" description="Proton acceptor" evidence="7">
    <location>
        <position position="169"/>
    </location>
</feature>
<dbReference type="AlphaFoldDB" id="A0A1I2LG70"/>